<name>A0A4R1B3Z4_9BACT</name>
<dbReference type="OrthoDB" id="1551124at2"/>
<accession>A0A4R1B3Z4</accession>
<reference evidence="2 3" key="1">
    <citation type="submission" date="2019-03" db="EMBL/GenBank/DDBJ databases">
        <authorList>
            <person name="Kim M.K.M."/>
        </authorList>
    </citation>
    <scope>NUCLEOTIDE SEQUENCE [LARGE SCALE GENOMIC DNA]</scope>
    <source>
        <strain evidence="2 3">17J68-12</strain>
    </source>
</reference>
<evidence type="ECO:0000259" key="1">
    <source>
        <dbReference type="Pfam" id="PF14213"/>
    </source>
</evidence>
<dbReference type="InterPro" id="IPR025474">
    <property type="entry name" value="DUF4325"/>
</dbReference>
<organism evidence="2 3">
    <name type="scientific">Flaviaesturariibacter flavus</name>
    <dbReference type="NCBI Taxonomy" id="2502780"/>
    <lineage>
        <taxon>Bacteria</taxon>
        <taxon>Pseudomonadati</taxon>
        <taxon>Bacteroidota</taxon>
        <taxon>Chitinophagia</taxon>
        <taxon>Chitinophagales</taxon>
        <taxon>Chitinophagaceae</taxon>
        <taxon>Flaviaestuariibacter</taxon>
    </lineage>
</organism>
<dbReference type="RefSeq" id="WP_131450654.1">
    <property type="nucleotide sequence ID" value="NZ_SJZI01000052.1"/>
</dbReference>
<proteinExistence type="predicted"/>
<dbReference type="Proteomes" id="UP000295334">
    <property type="component" value="Unassembled WGS sequence"/>
</dbReference>
<feature type="domain" description="DUF4325" evidence="1">
    <location>
        <begin position="25"/>
        <end position="93"/>
    </location>
</feature>
<sequence length="114" mass="12783">MAILKISTDFSPFPGARYLSDGEESGQKFYEERLKQAFQDAIANGEKLTVDLDDTAGYASSFLDESFGRLAEDFTVATVLKNIEIISNDEPDWKEKILTDYIPNAPKRKKRVAA</sequence>
<comment type="caution">
    <text evidence="2">The sequence shown here is derived from an EMBL/GenBank/DDBJ whole genome shotgun (WGS) entry which is preliminary data.</text>
</comment>
<protein>
    <submittedName>
        <fullName evidence="2">DUF4325 domain-containing protein</fullName>
    </submittedName>
</protein>
<gene>
    <name evidence="2" type="ORF">EPD60_16685</name>
</gene>
<dbReference type="Pfam" id="PF14213">
    <property type="entry name" value="DUF4325"/>
    <property type="match status" value="1"/>
</dbReference>
<evidence type="ECO:0000313" key="2">
    <source>
        <dbReference type="EMBL" id="TCJ12180.1"/>
    </source>
</evidence>
<evidence type="ECO:0000313" key="3">
    <source>
        <dbReference type="Proteomes" id="UP000295334"/>
    </source>
</evidence>
<keyword evidence="3" id="KW-1185">Reference proteome</keyword>
<dbReference type="AlphaFoldDB" id="A0A4R1B3Z4"/>
<dbReference type="EMBL" id="SJZI01000052">
    <property type="protein sequence ID" value="TCJ12180.1"/>
    <property type="molecule type" value="Genomic_DNA"/>
</dbReference>